<evidence type="ECO:0000256" key="1">
    <source>
        <dbReference type="ARBA" id="ARBA00004141"/>
    </source>
</evidence>
<reference evidence="7 8" key="1">
    <citation type="journal article" date="2018" name="Nat. Ecol. Evol.">
        <title>Genomic signatures of mitonuclear coevolution across populations of Tigriopus californicus.</title>
        <authorList>
            <person name="Barreto F.S."/>
            <person name="Watson E.T."/>
            <person name="Lima T.G."/>
            <person name="Willett C.S."/>
            <person name="Edmands S."/>
            <person name="Li W."/>
            <person name="Burton R.S."/>
        </authorList>
    </citation>
    <scope>NUCLEOTIDE SEQUENCE [LARGE SCALE GENOMIC DNA]</scope>
    <source>
        <strain evidence="7 8">San Diego</strain>
    </source>
</reference>
<evidence type="ECO:0000256" key="5">
    <source>
        <dbReference type="ARBA" id="ARBA00023136"/>
    </source>
</evidence>
<gene>
    <name evidence="7" type="ORF">TCAL_06757</name>
</gene>
<evidence type="ECO:0000256" key="2">
    <source>
        <dbReference type="ARBA" id="ARBA00022448"/>
    </source>
</evidence>
<evidence type="ECO:0000256" key="6">
    <source>
        <dbReference type="SAM" id="Phobius"/>
    </source>
</evidence>
<dbReference type="InterPro" id="IPR052983">
    <property type="entry name" value="MFS_Riboflavin_Transporter"/>
</dbReference>
<feature type="transmembrane region" description="Helical" evidence="6">
    <location>
        <begin position="12"/>
        <end position="32"/>
    </location>
</feature>
<dbReference type="GO" id="GO:0022857">
    <property type="term" value="F:transmembrane transporter activity"/>
    <property type="evidence" value="ECO:0007669"/>
    <property type="project" value="InterPro"/>
</dbReference>
<feature type="transmembrane region" description="Helical" evidence="6">
    <location>
        <begin position="304"/>
        <end position="324"/>
    </location>
</feature>
<dbReference type="Gene3D" id="1.20.1250.20">
    <property type="entry name" value="MFS general substrate transporter like domains"/>
    <property type="match status" value="1"/>
</dbReference>
<dbReference type="AlphaFoldDB" id="A0A553PMD0"/>
<evidence type="ECO:0000256" key="4">
    <source>
        <dbReference type="ARBA" id="ARBA00022989"/>
    </source>
</evidence>
<dbReference type="PANTHER" id="PTHR43385:SF1">
    <property type="entry name" value="RIBOFLAVIN TRANSPORTER RIBJ"/>
    <property type="match status" value="1"/>
</dbReference>
<feature type="transmembrane region" description="Helical" evidence="6">
    <location>
        <begin position="52"/>
        <end position="77"/>
    </location>
</feature>
<accession>A0A553PMD0</accession>
<dbReference type="EMBL" id="VCGU01000003">
    <property type="protein sequence ID" value="TRY78835.1"/>
    <property type="molecule type" value="Genomic_DNA"/>
</dbReference>
<feature type="transmembrane region" description="Helical" evidence="6">
    <location>
        <begin position="396"/>
        <end position="414"/>
    </location>
</feature>
<sequence length="489" mass="53963">MPSPSKIPWGGILALLGGFLIQLTLGSFYSFGNVMTYMTSYMRVHGSPNMTYGDFIVVQSVWGMTQGAIFPLSGFIIGIIGPRVAMFGGCFIFSLGSALTYWTLNHSLTMVAFTYGFVSAFGQGIALIPTMTIGMKWFPKRKGMAMGVIVGGFGGGAFIFNQIQTAILNPENVNIAESGYFEDEDLLKRVPGLMLILSAIYVSIQLVACLMVTEPPACQFLDNRKELDGYASPVDSSSPVESPVKQEVLSKESEAFELDITPREAIRRREFYILWLTRFSVVLVTQTIAGFYKAFGQTFIEDDHFLSLVGAICSIFNCSGRLFYGLLMDKTTYRLAMTTETVGLFCLFSTLYVTSILGQVGFAIWIWLIFLTFPGTYSTQPAVTVQTFGHKYGGTIYGFLFTSDIVNNLLVGILSKSILEAWGYMGLFFILAAFAAFAFIVTCFFPWNPSPALLRQKDEHIACEEMGNGKDVSAYNTPNWTKDAIALEN</sequence>
<feature type="transmembrane region" description="Helical" evidence="6">
    <location>
        <begin position="344"/>
        <end position="370"/>
    </location>
</feature>
<keyword evidence="4 6" id="KW-1133">Transmembrane helix</keyword>
<dbReference type="GO" id="GO:0016020">
    <property type="term" value="C:membrane"/>
    <property type="evidence" value="ECO:0007669"/>
    <property type="project" value="UniProtKB-SubCell"/>
</dbReference>
<keyword evidence="5 6" id="KW-0472">Membrane</keyword>
<dbReference type="PANTHER" id="PTHR43385">
    <property type="entry name" value="RIBOFLAVIN TRANSPORTER RIBJ"/>
    <property type="match status" value="1"/>
</dbReference>
<evidence type="ECO:0000313" key="7">
    <source>
        <dbReference type="EMBL" id="TRY78835.1"/>
    </source>
</evidence>
<evidence type="ECO:0000256" key="3">
    <source>
        <dbReference type="ARBA" id="ARBA00022692"/>
    </source>
</evidence>
<protein>
    <recommendedName>
        <fullName evidence="9">Major facilitator superfamily (MFS) profile domain-containing protein</fullName>
    </recommendedName>
</protein>
<keyword evidence="2" id="KW-0813">Transport</keyword>
<feature type="transmembrane region" description="Helical" evidence="6">
    <location>
        <begin position="193"/>
        <end position="213"/>
    </location>
</feature>
<comment type="subcellular location">
    <subcellularLocation>
        <location evidence="1">Membrane</location>
        <topology evidence="1">Multi-pass membrane protein</topology>
    </subcellularLocation>
</comment>
<dbReference type="Proteomes" id="UP000318571">
    <property type="component" value="Chromosome 11"/>
</dbReference>
<dbReference type="OMA" id="NMAPYIV"/>
<dbReference type="SUPFAM" id="SSF103473">
    <property type="entry name" value="MFS general substrate transporter"/>
    <property type="match status" value="1"/>
</dbReference>
<name>A0A553PMD0_TIGCA</name>
<feature type="transmembrane region" description="Helical" evidence="6">
    <location>
        <begin position="143"/>
        <end position="163"/>
    </location>
</feature>
<evidence type="ECO:0008006" key="9">
    <source>
        <dbReference type="Google" id="ProtNLM"/>
    </source>
</evidence>
<keyword evidence="8" id="KW-1185">Reference proteome</keyword>
<dbReference type="InterPro" id="IPR011701">
    <property type="entry name" value="MFS"/>
</dbReference>
<proteinExistence type="predicted"/>
<keyword evidence="3 6" id="KW-0812">Transmembrane</keyword>
<feature type="transmembrane region" description="Helical" evidence="6">
    <location>
        <begin position="110"/>
        <end position="131"/>
    </location>
</feature>
<feature type="transmembrane region" description="Helical" evidence="6">
    <location>
        <begin position="84"/>
        <end position="104"/>
    </location>
</feature>
<feature type="transmembrane region" description="Helical" evidence="6">
    <location>
        <begin position="426"/>
        <end position="447"/>
    </location>
</feature>
<comment type="caution">
    <text evidence="7">The sequence shown here is derived from an EMBL/GenBank/DDBJ whole genome shotgun (WGS) entry which is preliminary data.</text>
</comment>
<dbReference type="Pfam" id="PF07690">
    <property type="entry name" value="MFS_1"/>
    <property type="match status" value="1"/>
</dbReference>
<organism evidence="7 8">
    <name type="scientific">Tigriopus californicus</name>
    <name type="common">Marine copepod</name>
    <dbReference type="NCBI Taxonomy" id="6832"/>
    <lineage>
        <taxon>Eukaryota</taxon>
        <taxon>Metazoa</taxon>
        <taxon>Ecdysozoa</taxon>
        <taxon>Arthropoda</taxon>
        <taxon>Crustacea</taxon>
        <taxon>Multicrustacea</taxon>
        <taxon>Hexanauplia</taxon>
        <taxon>Copepoda</taxon>
        <taxon>Harpacticoida</taxon>
        <taxon>Harpacticidae</taxon>
        <taxon>Tigriopus</taxon>
    </lineage>
</organism>
<dbReference type="InterPro" id="IPR036259">
    <property type="entry name" value="MFS_trans_sf"/>
</dbReference>
<evidence type="ECO:0000313" key="8">
    <source>
        <dbReference type="Proteomes" id="UP000318571"/>
    </source>
</evidence>
<feature type="transmembrane region" description="Helical" evidence="6">
    <location>
        <begin position="271"/>
        <end position="292"/>
    </location>
</feature>